<evidence type="ECO:0000256" key="1">
    <source>
        <dbReference type="SAM" id="Phobius"/>
    </source>
</evidence>
<evidence type="ECO:0000313" key="4">
    <source>
        <dbReference type="Proteomes" id="UP000053354"/>
    </source>
</evidence>
<proteinExistence type="predicted"/>
<dbReference type="EMBL" id="CP016540">
    <property type="protein sequence ID" value="ANU26697.1"/>
    <property type="molecule type" value="Genomic_DNA"/>
</dbReference>
<keyword evidence="4" id="KW-1185">Reference proteome</keyword>
<keyword evidence="1" id="KW-0472">Membrane</keyword>
<keyword evidence="1" id="KW-1133">Transmembrane helix</keyword>
<name>A0A1B1S0J7_9BACL</name>
<dbReference type="Pfam" id="PF13038">
    <property type="entry name" value="DUF3899"/>
    <property type="match status" value="1"/>
</dbReference>
<reference evidence="3" key="1">
    <citation type="submission" date="2016-10" db="EMBL/GenBank/DDBJ databases">
        <authorList>
            <person name="See-Too W.S."/>
        </authorList>
    </citation>
    <scope>NUCLEOTIDE SEQUENCE</scope>
    <source>
        <strain evidence="3">L10.15</strain>
    </source>
</reference>
<dbReference type="KEGG" id="pll:I858_006615"/>
<gene>
    <name evidence="3" type="ORF">I858_006615</name>
</gene>
<dbReference type="InterPro" id="IPR025007">
    <property type="entry name" value="DUF3899"/>
</dbReference>
<evidence type="ECO:0000313" key="3">
    <source>
        <dbReference type="EMBL" id="ANU26697.1"/>
    </source>
</evidence>
<protein>
    <recommendedName>
        <fullName evidence="2">DUF3899 domain-containing protein</fullName>
    </recommendedName>
</protein>
<evidence type="ECO:0000259" key="2">
    <source>
        <dbReference type="Pfam" id="PF13038"/>
    </source>
</evidence>
<accession>A0A1B1S0J7</accession>
<organism evidence="3 4">
    <name type="scientific">Planococcus versutus</name>
    <dbReference type="NCBI Taxonomy" id="1302659"/>
    <lineage>
        <taxon>Bacteria</taxon>
        <taxon>Bacillati</taxon>
        <taxon>Bacillota</taxon>
        <taxon>Bacilli</taxon>
        <taxon>Bacillales</taxon>
        <taxon>Caryophanaceae</taxon>
        <taxon>Planococcus</taxon>
    </lineage>
</organism>
<feature type="domain" description="DUF3899" evidence="2">
    <location>
        <begin position="32"/>
        <end position="116"/>
    </location>
</feature>
<dbReference type="AlphaFoldDB" id="A0A1B1S0J7"/>
<keyword evidence="1" id="KW-0812">Transmembrane</keyword>
<feature type="transmembrane region" description="Helical" evidence="1">
    <location>
        <begin position="34"/>
        <end position="52"/>
    </location>
</feature>
<feature type="transmembrane region" description="Helical" evidence="1">
    <location>
        <begin position="100"/>
        <end position="122"/>
    </location>
</feature>
<sequence length="123" mass="14547">MNFKRILFFISFVISLVLPFFLHSLWTLAKWIDALFLIGLLLLMIYSVMLLIEGQFFTAFFKSTRNFFAKVNKKDQLIQESEKRTTYSVDYHREFPNRNAFFQIGLLFSIGSLVVSVTYFFLS</sequence>
<feature type="transmembrane region" description="Helical" evidence="1">
    <location>
        <begin position="7"/>
        <end position="28"/>
    </location>
</feature>
<dbReference type="Proteomes" id="UP000053354">
    <property type="component" value="Chromosome"/>
</dbReference>
<dbReference type="RefSeq" id="WP_049693474.1">
    <property type="nucleotide sequence ID" value="NZ_CP016540.2"/>
</dbReference>
<dbReference type="OrthoDB" id="2428269at2"/>